<protein>
    <submittedName>
        <fullName evidence="3">DUF327 family protein</fullName>
    </submittedName>
</protein>
<dbReference type="InterPro" id="IPR005585">
    <property type="entry name" value="DUF327"/>
</dbReference>
<dbReference type="RefSeq" id="WP_149309276.1">
    <property type="nucleotide sequence ID" value="NZ_SRSD01000010.1"/>
</dbReference>
<evidence type="ECO:0000256" key="2">
    <source>
        <dbReference type="SAM" id="MobiDB-lite"/>
    </source>
</evidence>
<dbReference type="InterPro" id="IPR024042">
    <property type="entry name" value="TM1646-like_dom_sf"/>
</dbReference>
<reference evidence="3 4" key="1">
    <citation type="submission" date="2019-04" db="EMBL/GenBank/DDBJ databases">
        <title>Geobacter ruber sp. nov., ferric-reducing bacteria isolated from paddy soil.</title>
        <authorList>
            <person name="Xu Z."/>
            <person name="Masuda Y."/>
            <person name="Itoh H."/>
            <person name="Senoo K."/>
        </authorList>
    </citation>
    <scope>NUCLEOTIDE SEQUENCE [LARGE SCALE GENOMIC DNA]</scope>
    <source>
        <strain evidence="3 4">Red88</strain>
    </source>
</reference>
<feature type="coiled-coil region" evidence="1">
    <location>
        <begin position="36"/>
        <end position="63"/>
    </location>
</feature>
<evidence type="ECO:0000313" key="4">
    <source>
        <dbReference type="Proteomes" id="UP000324298"/>
    </source>
</evidence>
<dbReference type="EMBL" id="SRSD01000010">
    <property type="protein sequence ID" value="KAA0888862.1"/>
    <property type="molecule type" value="Genomic_DNA"/>
</dbReference>
<dbReference type="Proteomes" id="UP000324298">
    <property type="component" value="Unassembled WGS sequence"/>
</dbReference>
<dbReference type="SUPFAM" id="SSF158397">
    <property type="entry name" value="TM1646-like"/>
    <property type="match status" value="1"/>
</dbReference>
<organism evidence="3 4">
    <name type="scientific">Oryzomonas rubra</name>
    <dbReference type="NCBI Taxonomy" id="2509454"/>
    <lineage>
        <taxon>Bacteria</taxon>
        <taxon>Pseudomonadati</taxon>
        <taxon>Thermodesulfobacteriota</taxon>
        <taxon>Desulfuromonadia</taxon>
        <taxon>Geobacterales</taxon>
        <taxon>Geobacteraceae</taxon>
        <taxon>Oryzomonas</taxon>
    </lineage>
</organism>
<evidence type="ECO:0000256" key="1">
    <source>
        <dbReference type="SAM" id="Coils"/>
    </source>
</evidence>
<feature type="compositionally biased region" description="Polar residues" evidence="2">
    <location>
        <begin position="15"/>
        <end position="25"/>
    </location>
</feature>
<keyword evidence="4" id="KW-1185">Reference proteome</keyword>
<name>A0A5A9X6R6_9BACT</name>
<dbReference type="Pfam" id="PF03885">
    <property type="entry name" value="DUF327"/>
    <property type="match status" value="1"/>
</dbReference>
<feature type="region of interest" description="Disordered" evidence="2">
    <location>
        <begin position="1"/>
        <end position="25"/>
    </location>
</feature>
<dbReference type="AlphaFoldDB" id="A0A5A9X6R6"/>
<accession>A0A5A9X6R6</accession>
<gene>
    <name evidence="3" type="ORF">ET418_15910</name>
</gene>
<keyword evidence="1" id="KW-0175">Coiled coil</keyword>
<comment type="caution">
    <text evidence="3">The sequence shown here is derived from an EMBL/GenBank/DDBJ whole genome shotgun (WGS) entry which is preliminary data.</text>
</comment>
<sequence>MRIRDAVATPGLGKQSKNSPTMKSGAATSSLFAAELTNQQFDMTSYEQEVENLRQEIGIVGDKLANEPTLPNFKRFRDLLSQLAKRISNEAYRLEKIGGTPQNPRTFEIITVINAEADKLYNLILTDNRDNMAITAKVIGIKGLVVDLIT</sequence>
<dbReference type="OrthoDB" id="5396434at2"/>
<evidence type="ECO:0000313" key="3">
    <source>
        <dbReference type="EMBL" id="KAA0888862.1"/>
    </source>
</evidence>
<dbReference type="Gene3D" id="1.20.120.490">
    <property type="entry name" value="Hypothetical protein TM1646-like domain"/>
    <property type="match status" value="1"/>
</dbReference>
<proteinExistence type="predicted"/>